<feature type="transmembrane region" description="Helical" evidence="5">
    <location>
        <begin position="186"/>
        <end position="210"/>
    </location>
</feature>
<evidence type="ECO:0000259" key="6">
    <source>
        <dbReference type="Pfam" id="PF04893"/>
    </source>
</evidence>
<dbReference type="EMBL" id="QWJJ01000001">
    <property type="protein sequence ID" value="RII40564.1"/>
    <property type="molecule type" value="Genomic_DNA"/>
</dbReference>
<comment type="subcellular location">
    <subcellularLocation>
        <location evidence="1">Membrane</location>
        <topology evidence="1">Multi-pass membrane protein</topology>
    </subcellularLocation>
</comment>
<accession>A0A399J5D9</accession>
<evidence type="ECO:0000313" key="8">
    <source>
        <dbReference type="Proteomes" id="UP000265848"/>
    </source>
</evidence>
<keyword evidence="4 5" id="KW-0472">Membrane</keyword>
<feature type="transmembrane region" description="Helical" evidence="5">
    <location>
        <begin position="90"/>
        <end position="112"/>
    </location>
</feature>
<evidence type="ECO:0000256" key="1">
    <source>
        <dbReference type="ARBA" id="ARBA00004141"/>
    </source>
</evidence>
<evidence type="ECO:0000256" key="2">
    <source>
        <dbReference type="ARBA" id="ARBA00022692"/>
    </source>
</evidence>
<gene>
    <name evidence="7" type="ORF">DL237_00655</name>
</gene>
<evidence type="ECO:0000256" key="5">
    <source>
        <dbReference type="SAM" id="Phobius"/>
    </source>
</evidence>
<dbReference type="AlphaFoldDB" id="A0A399J5D9"/>
<organism evidence="7 8">
    <name type="scientific">Pseudooceanicola sediminis</name>
    <dbReference type="NCBI Taxonomy" id="2211117"/>
    <lineage>
        <taxon>Bacteria</taxon>
        <taxon>Pseudomonadati</taxon>
        <taxon>Pseudomonadota</taxon>
        <taxon>Alphaproteobacteria</taxon>
        <taxon>Rhodobacterales</taxon>
        <taxon>Paracoccaceae</taxon>
        <taxon>Pseudooceanicola</taxon>
    </lineage>
</organism>
<proteinExistence type="predicted"/>
<evidence type="ECO:0000256" key="4">
    <source>
        <dbReference type="ARBA" id="ARBA00023136"/>
    </source>
</evidence>
<keyword evidence="8" id="KW-1185">Reference proteome</keyword>
<feature type="transmembrane region" description="Helical" evidence="5">
    <location>
        <begin position="58"/>
        <end position="78"/>
    </location>
</feature>
<sequence length="214" mass="22117">MVPRRPGVLDGRADRSALQPAIGEPPRMTSSWFDLARQSILNPQAAAPLLVATSLNPAVVPLTLALVAVLNGLLYGLLLPVDFFPGGFASPIVLAALVGAVVWGSAAILAVVGRMFGGTGTTTTLLRVTLWLQILRLAAQVVLSVVGMLVPALAWLIGMAAGIWGIYMMISFVAAAHGFETRLKAVGVVGVTFVSAVLVLSVLLSAMGVAPVEV</sequence>
<protein>
    <recommendedName>
        <fullName evidence="6">Yip1 domain-containing protein</fullName>
    </recommendedName>
</protein>
<dbReference type="Proteomes" id="UP000265848">
    <property type="component" value="Unassembled WGS sequence"/>
</dbReference>
<feature type="transmembrane region" description="Helical" evidence="5">
    <location>
        <begin position="124"/>
        <end position="146"/>
    </location>
</feature>
<evidence type="ECO:0000313" key="7">
    <source>
        <dbReference type="EMBL" id="RII40564.1"/>
    </source>
</evidence>
<comment type="caution">
    <text evidence="7">The sequence shown here is derived from an EMBL/GenBank/DDBJ whole genome shotgun (WGS) entry which is preliminary data.</text>
</comment>
<evidence type="ECO:0000256" key="3">
    <source>
        <dbReference type="ARBA" id="ARBA00022989"/>
    </source>
</evidence>
<reference evidence="7 8" key="1">
    <citation type="submission" date="2018-08" db="EMBL/GenBank/DDBJ databases">
        <title>Pseudooceanicola sediminis CY03 in the family Rhodobacteracea.</title>
        <authorList>
            <person name="Zhang Y.-J."/>
        </authorList>
    </citation>
    <scope>NUCLEOTIDE SEQUENCE [LARGE SCALE GENOMIC DNA]</scope>
    <source>
        <strain evidence="7 8">CY03</strain>
    </source>
</reference>
<keyword evidence="3 5" id="KW-1133">Transmembrane helix</keyword>
<keyword evidence="2 5" id="KW-0812">Transmembrane</keyword>
<dbReference type="InterPro" id="IPR006977">
    <property type="entry name" value="Yip1_dom"/>
</dbReference>
<name>A0A399J5D9_9RHOB</name>
<dbReference type="Pfam" id="PF04893">
    <property type="entry name" value="Yip1"/>
    <property type="match status" value="1"/>
</dbReference>
<feature type="transmembrane region" description="Helical" evidence="5">
    <location>
        <begin position="152"/>
        <end position="174"/>
    </location>
</feature>
<dbReference type="GO" id="GO:0016020">
    <property type="term" value="C:membrane"/>
    <property type="evidence" value="ECO:0007669"/>
    <property type="project" value="UniProtKB-SubCell"/>
</dbReference>
<feature type="domain" description="Yip1" evidence="6">
    <location>
        <begin position="38"/>
        <end position="202"/>
    </location>
</feature>